<gene>
    <name evidence="1" type="ORF">ACFSQJ_03175</name>
</gene>
<dbReference type="InterPro" id="IPR029069">
    <property type="entry name" value="HotDog_dom_sf"/>
</dbReference>
<accession>A0ABW5MUB1</accession>
<keyword evidence="2" id="KW-1185">Reference proteome</keyword>
<comment type="caution">
    <text evidence="1">The sequence shown here is derived from an EMBL/GenBank/DDBJ whole genome shotgun (WGS) entry which is preliminary data.</text>
</comment>
<name>A0ABW5MUB1_9FLAO</name>
<dbReference type="RefSeq" id="WP_377765474.1">
    <property type="nucleotide sequence ID" value="NZ_JBHULB010000006.1"/>
</dbReference>
<dbReference type="Gene3D" id="3.10.129.10">
    <property type="entry name" value="Hotdog Thioesterase"/>
    <property type="match status" value="1"/>
</dbReference>
<sequence length="168" mass="19572">MTKIGSKLMGWDKLFKYGFNLSPMYRRSTARIIDTSKDLAKVTIKLPISYKNRNYVSSIFGGSMFSAVDPIPMVQLINILGEDYVVWDKSAEIFFKRPARENLYADFEFTLEEVNEIKAGVIQKEEIEIIKITQLTNKAKDKVFCEVRKTIYIADKNFYKEKRKNSKK</sequence>
<protein>
    <submittedName>
        <fullName evidence="1">DUF4442 domain-containing protein</fullName>
    </submittedName>
</protein>
<dbReference type="EMBL" id="JBHULB010000006">
    <property type="protein sequence ID" value="MFD2585916.1"/>
    <property type="molecule type" value="Genomic_DNA"/>
</dbReference>
<proteinExistence type="predicted"/>
<dbReference type="Pfam" id="PF14539">
    <property type="entry name" value="DUF4442"/>
    <property type="match status" value="1"/>
</dbReference>
<dbReference type="SUPFAM" id="SSF54637">
    <property type="entry name" value="Thioesterase/thiol ester dehydrase-isomerase"/>
    <property type="match status" value="1"/>
</dbReference>
<evidence type="ECO:0000313" key="1">
    <source>
        <dbReference type="EMBL" id="MFD2585916.1"/>
    </source>
</evidence>
<evidence type="ECO:0000313" key="2">
    <source>
        <dbReference type="Proteomes" id="UP001597526"/>
    </source>
</evidence>
<reference evidence="2" key="1">
    <citation type="journal article" date="2019" name="Int. J. Syst. Evol. Microbiol.">
        <title>The Global Catalogue of Microorganisms (GCM) 10K type strain sequencing project: providing services to taxonomists for standard genome sequencing and annotation.</title>
        <authorList>
            <consortium name="The Broad Institute Genomics Platform"/>
            <consortium name="The Broad Institute Genome Sequencing Center for Infectious Disease"/>
            <person name="Wu L."/>
            <person name="Ma J."/>
        </authorList>
    </citation>
    <scope>NUCLEOTIDE SEQUENCE [LARGE SCALE GENOMIC DNA]</scope>
    <source>
        <strain evidence="2">KCTC 52368</strain>
    </source>
</reference>
<dbReference type="InterPro" id="IPR027961">
    <property type="entry name" value="DUF4442"/>
</dbReference>
<dbReference type="Proteomes" id="UP001597526">
    <property type="component" value="Unassembled WGS sequence"/>
</dbReference>
<organism evidence="1 2">
    <name type="scientific">Croceitalea marina</name>
    <dbReference type="NCBI Taxonomy" id="1775166"/>
    <lineage>
        <taxon>Bacteria</taxon>
        <taxon>Pseudomonadati</taxon>
        <taxon>Bacteroidota</taxon>
        <taxon>Flavobacteriia</taxon>
        <taxon>Flavobacteriales</taxon>
        <taxon>Flavobacteriaceae</taxon>
        <taxon>Croceitalea</taxon>
    </lineage>
</organism>